<sequence>MEGTFFYWISWFFWIITTFFMNKSKERLLYTVIILLLIIFSNKVIVVADIFKINASLGITLLSCYVILALFLEKINFKKVAYLLVCTLTITTAYVSFHLFELFDPIWVVFNRTIMLVFCLVYLTILLVKERKQRILCLMIGACQGELLYAFILKNFPFDYEIGALSFFDVMAISVFTLFIWSALEHSVNYFDTYFEKTTKEKHG</sequence>
<dbReference type="Proteomes" id="UP001516662">
    <property type="component" value="Unassembled WGS sequence"/>
</dbReference>
<reference evidence="2 3" key="1">
    <citation type="submission" date="2020-10" db="EMBL/GenBank/DDBJ databases">
        <title>Bacillus sp. HD4P25, an endophyte from a halophyte.</title>
        <authorList>
            <person name="Sun J.-Q."/>
        </authorList>
    </citation>
    <scope>NUCLEOTIDE SEQUENCE [LARGE SCALE GENOMIC DNA]</scope>
    <source>
        <strain evidence="2 3">YIM 93174</strain>
    </source>
</reference>
<organism evidence="2 3">
    <name type="scientific">Litchfieldia luteola</name>
    <dbReference type="NCBI Taxonomy" id="682179"/>
    <lineage>
        <taxon>Bacteria</taxon>
        <taxon>Bacillati</taxon>
        <taxon>Bacillota</taxon>
        <taxon>Bacilli</taxon>
        <taxon>Bacillales</taxon>
        <taxon>Bacillaceae</taxon>
        <taxon>Litchfieldia</taxon>
    </lineage>
</organism>
<keyword evidence="3" id="KW-1185">Reference proteome</keyword>
<evidence type="ECO:0008006" key="4">
    <source>
        <dbReference type="Google" id="ProtNLM"/>
    </source>
</evidence>
<feature type="transmembrane region" description="Helical" evidence="1">
    <location>
        <begin position="53"/>
        <end position="73"/>
    </location>
</feature>
<dbReference type="Pfam" id="PF24124">
    <property type="entry name" value="YphA"/>
    <property type="match status" value="1"/>
</dbReference>
<proteinExistence type="predicted"/>
<dbReference type="EMBL" id="JADCLJ010000024">
    <property type="protein sequence ID" value="MBE4910301.1"/>
    <property type="molecule type" value="Genomic_DNA"/>
</dbReference>
<dbReference type="RefSeq" id="WP_193539549.1">
    <property type="nucleotide sequence ID" value="NZ_JADCLJ010000024.1"/>
</dbReference>
<feature type="transmembrane region" description="Helical" evidence="1">
    <location>
        <begin position="106"/>
        <end position="128"/>
    </location>
</feature>
<feature type="transmembrane region" description="Helical" evidence="1">
    <location>
        <begin position="80"/>
        <end position="100"/>
    </location>
</feature>
<evidence type="ECO:0000313" key="2">
    <source>
        <dbReference type="EMBL" id="MBE4910301.1"/>
    </source>
</evidence>
<feature type="transmembrane region" description="Helical" evidence="1">
    <location>
        <begin position="28"/>
        <end position="47"/>
    </location>
</feature>
<dbReference type="InterPro" id="IPR014617">
    <property type="entry name" value="YphA_Bacsu"/>
</dbReference>
<protein>
    <recommendedName>
        <fullName evidence="4">NADH dehydrogenase subunit 6</fullName>
    </recommendedName>
</protein>
<feature type="transmembrane region" description="Helical" evidence="1">
    <location>
        <begin position="6"/>
        <end position="21"/>
    </location>
</feature>
<name>A0ABR9QP69_9BACI</name>
<feature type="transmembrane region" description="Helical" evidence="1">
    <location>
        <begin position="164"/>
        <end position="184"/>
    </location>
</feature>
<gene>
    <name evidence="2" type="ORF">IMZ08_19875</name>
</gene>
<keyword evidence="1" id="KW-0472">Membrane</keyword>
<feature type="transmembrane region" description="Helical" evidence="1">
    <location>
        <begin position="135"/>
        <end position="152"/>
    </location>
</feature>
<comment type="caution">
    <text evidence="2">The sequence shown here is derived from an EMBL/GenBank/DDBJ whole genome shotgun (WGS) entry which is preliminary data.</text>
</comment>
<keyword evidence="1" id="KW-0812">Transmembrane</keyword>
<dbReference type="PIRSF" id="PIRSF036710">
    <property type="entry name" value="YphA_Bacsu"/>
    <property type="match status" value="1"/>
</dbReference>
<evidence type="ECO:0000256" key="1">
    <source>
        <dbReference type="SAM" id="Phobius"/>
    </source>
</evidence>
<evidence type="ECO:0000313" key="3">
    <source>
        <dbReference type="Proteomes" id="UP001516662"/>
    </source>
</evidence>
<keyword evidence="1" id="KW-1133">Transmembrane helix</keyword>
<accession>A0ABR9QP69</accession>